<organism evidence="2 3">
    <name type="scientific">Marinomonas spartinae</name>
    <dbReference type="NCBI Taxonomy" id="1792290"/>
    <lineage>
        <taxon>Bacteria</taxon>
        <taxon>Pseudomonadati</taxon>
        <taxon>Pseudomonadota</taxon>
        <taxon>Gammaproteobacteria</taxon>
        <taxon>Oceanospirillales</taxon>
        <taxon>Oceanospirillaceae</taxon>
        <taxon>Marinomonas</taxon>
    </lineage>
</organism>
<feature type="signal peptide" evidence="1">
    <location>
        <begin position="1"/>
        <end position="20"/>
    </location>
</feature>
<keyword evidence="1" id="KW-0732">Signal</keyword>
<keyword evidence="3" id="KW-1185">Reference proteome</keyword>
<evidence type="ECO:0000313" key="2">
    <source>
        <dbReference type="EMBL" id="SBS37483.1"/>
    </source>
</evidence>
<reference evidence="2 3" key="1">
    <citation type="submission" date="2016-06" db="EMBL/GenBank/DDBJ databases">
        <authorList>
            <person name="Kjaerup R.B."/>
            <person name="Dalgaard T.S."/>
            <person name="Juul-Madsen H.R."/>
        </authorList>
    </citation>
    <scope>NUCLEOTIDE SEQUENCE [LARGE SCALE GENOMIC DNA]</scope>
    <source>
        <strain evidence="2 3">CECT 8886</strain>
    </source>
</reference>
<evidence type="ECO:0000313" key="3">
    <source>
        <dbReference type="Proteomes" id="UP000092544"/>
    </source>
</evidence>
<gene>
    <name evidence="2" type="ORF">MSP8886_04136</name>
</gene>
<protein>
    <submittedName>
        <fullName evidence="2">Uncharacterized protein</fullName>
    </submittedName>
</protein>
<name>A0A1A8TVP6_9GAMM</name>
<dbReference type="Proteomes" id="UP000092544">
    <property type="component" value="Unassembled WGS sequence"/>
</dbReference>
<dbReference type="AlphaFoldDB" id="A0A1A8TVP6"/>
<sequence length="109" mass="12724">MSLFKAILIMLLSVPVLSFAQSYNTDYPNSTNSVMAKVTLLQKSKMKLADLVNQLDAMGVDVHQCMHYKQPKTLFEEQMIVRTKIKHLENTLYKLQRARFNYQDMYSSR</sequence>
<dbReference type="RefSeq" id="WP_067020497.1">
    <property type="nucleotide sequence ID" value="NZ_FLOB01000018.1"/>
</dbReference>
<proteinExistence type="predicted"/>
<accession>A0A1A8TVP6</accession>
<evidence type="ECO:0000256" key="1">
    <source>
        <dbReference type="SAM" id="SignalP"/>
    </source>
</evidence>
<feature type="chain" id="PRO_5008379291" evidence="1">
    <location>
        <begin position="21"/>
        <end position="109"/>
    </location>
</feature>
<dbReference type="EMBL" id="FLOB01000018">
    <property type="protein sequence ID" value="SBS37483.1"/>
    <property type="molecule type" value="Genomic_DNA"/>
</dbReference>